<feature type="domain" description="PRC-barrel" evidence="2">
    <location>
        <begin position="9"/>
        <end position="84"/>
    </location>
</feature>
<comment type="caution">
    <text evidence="3">The sequence shown here is derived from an EMBL/GenBank/DDBJ whole genome shotgun (WGS) entry which is preliminary data.</text>
</comment>
<evidence type="ECO:0000313" key="3">
    <source>
        <dbReference type="EMBL" id="MEK9499608.1"/>
    </source>
</evidence>
<dbReference type="Pfam" id="PF05239">
    <property type="entry name" value="PRC"/>
    <property type="match status" value="1"/>
</dbReference>
<dbReference type="PANTHER" id="PTHR36505:SF1">
    <property type="entry name" value="BLR1072 PROTEIN"/>
    <property type="match status" value="1"/>
</dbReference>
<dbReference type="EMBL" id="JBBHLI010000001">
    <property type="protein sequence ID" value="MEK9499608.1"/>
    <property type="molecule type" value="Genomic_DNA"/>
</dbReference>
<evidence type="ECO:0000259" key="2">
    <source>
        <dbReference type="Pfam" id="PF05239"/>
    </source>
</evidence>
<accession>A0ABU9E4F2</accession>
<dbReference type="RefSeq" id="WP_405276461.1">
    <property type="nucleotide sequence ID" value="NZ_CP144380.1"/>
</dbReference>
<protein>
    <submittedName>
        <fullName evidence="3">PRC-barrel domain-containing protein</fullName>
    </submittedName>
</protein>
<keyword evidence="4" id="KW-1185">Reference proteome</keyword>
<dbReference type="PANTHER" id="PTHR36505">
    <property type="entry name" value="BLR1072 PROTEIN"/>
    <property type="match status" value="1"/>
</dbReference>
<dbReference type="Gene3D" id="2.30.30.240">
    <property type="entry name" value="PRC-barrel domain"/>
    <property type="match status" value="1"/>
</dbReference>
<gene>
    <name evidence="3" type="ORF">WI372_01260</name>
</gene>
<dbReference type="InterPro" id="IPR011033">
    <property type="entry name" value="PRC_barrel-like_sf"/>
</dbReference>
<dbReference type="SUPFAM" id="SSF50346">
    <property type="entry name" value="PRC-barrel domain"/>
    <property type="match status" value="1"/>
</dbReference>
<feature type="region of interest" description="Disordered" evidence="1">
    <location>
        <begin position="1"/>
        <end position="22"/>
    </location>
</feature>
<proteinExistence type="predicted"/>
<name>A0ABU9E4F2_9BACT</name>
<feature type="compositionally biased region" description="Polar residues" evidence="1">
    <location>
        <begin position="1"/>
        <end position="18"/>
    </location>
</feature>
<evidence type="ECO:0000256" key="1">
    <source>
        <dbReference type="SAM" id="MobiDB-lite"/>
    </source>
</evidence>
<dbReference type="Proteomes" id="UP001484239">
    <property type="component" value="Unassembled WGS sequence"/>
</dbReference>
<sequence>MKNHNPNILSSSSLTGNDVENRQGESLGSIKDLMLDPRTGRVAYAVLDFGGFLGIGNKLFAVPLESMTLDTANHRFVLDVDKKRLEEAPGFDKDNWPSHPDYNFINEVRAYYGLDAYHRDPVGV</sequence>
<reference evidence="3 4" key="1">
    <citation type="submission" date="2024-02" db="EMBL/GenBank/DDBJ databases">
        <title>A novel Gemmatimonadota bacterium.</title>
        <authorList>
            <person name="Du Z.-J."/>
            <person name="Ye Y.-Q."/>
        </authorList>
    </citation>
    <scope>NUCLEOTIDE SEQUENCE [LARGE SCALE GENOMIC DNA]</scope>
    <source>
        <strain evidence="3 4">DH-20</strain>
    </source>
</reference>
<organism evidence="3 4">
    <name type="scientific">Gaopeijia maritima</name>
    <dbReference type="NCBI Taxonomy" id="3119007"/>
    <lineage>
        <taxon>Bacteria</taxon>
        <taxon>Pseudomonadati</taxon>
        <taxon>Gemmatimonadota</taxon>
        <taxon>Longimicrobiia</taxon>
        <taxon>Gaopeijiales</taxon>
        <taxon>Gaopeijiaceae</taxon>
        <taxon>Gaopeijia</taxon>
    </lineage>
</organism>
<evidence type="ECO:0000313" key="4">
    <source>
        <dbReference type="Proteomes" id="UP001484239"/>
    </source>
</evidence>
<dbReference type="InterPro" id="IPR027275">
    <property type="entry name" value="PRC-brl_dom"/>
</dbReference>